<keyword evidence="7" id="KW-1185">Reference proteome</keyword>
<comment type="caution">
    <text evidence="6">The sequence shown here is derived from an EMBL/GenBank/DDBJ whole genome shotgun (WGS) entry which is preliminary data.</text>
</comment>
<sequence>MNLAALLATAEAALDAAGAAIRPYFRTGVLSDDKSDESPVTVADKLAEETLRTILREKFPDFGILGEELADHNADAKYVWVIDPIDGTRAFITGRLTFCTLLGLLEDGVPILGFIDQPITNERWRGGRDVPARFTGPLGGTIGPRPITTLAEAELSSTAPEMFPTDAAAARFKRLQSASRRIYWGGDAYAYGLLALGQIDIVAEFGLKPWDWVALAPVIEAAGGTITGWSGEKLRMGCDGTVLAAANPALHAAALKALG</sequence>
<dbReference type="Proteomes" id="UP001156641">
    <property type="component" value="Unassembled WGS sequence"/>
</dbReference>
<protein>
    <submittedName>
        <fullName evidence="6">Histidinol-phosphatase</fullName>
    </submittedName>
</protein>
<dbReference type="RefSeq" id="WP_284259194.1">
    <property type="nucleotide sequence ID" value="NZ_BSOS01000088.1"/>
</dbReference>
<evidence type="ECO:0000256" key="1">
    <source>
        <dbReference type="ARBA" id="ARBA00001946"/>
    </source>
</evidence>
<proteinExistence type="inferred from homology"/>
<dbReference type="PROSITE" id="PS00629">
    <property type="entry name" value="IMP_1"/>
    <property type="match status" value="1"/>
</dbReference>
<dbReference type="PANTHER" id="PTHR43200">
    <property type="entry name" value="PHOSPHATASE"/>
    <property type="match status" value="1"/>
</dbReference>
<organism evidence="6 7">
    <name type="scientific">Acidocella aquatica</name>
    <dbReference type="NCBI Taxonomy" id="1922313"/>
    <lineage>
        <taxon>Bacteria</taxon>
        <taxon>Pseudomonadati</taxon>
        <taxon>Pseudomonadota</taxon>
        <taxon>Alphaproteobacteria</taxon>
        <taxon>Acetobacterales</taxon>
        <taxon>Acidocellaceae</taxon>
        <taxon>Acidocella</taxon>
    </lineage>
</organism>
<dbReference type="InterPro" id="IPR000760">
    <property type="entry name" value="Inositol_monophosphatase-like"/>
</dbReference>
<keyword evidence="3" id="KW-0479">Metal-binding</keyword>
<dbReference type="PRINTS" id="PR00377">
    <property type="entry name" value="IMPHPHTASES"/>
</dbReference>
<evidence type="ECO:0000256" key="2">
    <source>
        <dbReference type="ARBA" id="ARBA00009759"/>
    </source>
</evidence>
<dbReference type="Gene3D" id="3.40.190.80">
    <property type="match status" value="1"/>
</dbReference>
<evidence type="ECO:0000313" key="7">
    <source>
        <dbReference type="Proteomes" id="UP001156641"/>
    </source>
</evidence>
<comment type="similarity">
    <text evidence="2">Belongs to the inositol monophosphatase superfamily.</text>
</comment>
<evidence type="ECO:0000256" key="3">
    <source>
        <dbReference type="ARBA" id="ARBA00022723"/>
    </source>
</evidence>
<dbReference type="Gene3D" id="3.30.540.10">
    <property type="entry name" value="Fructose-1,6-Bisphosphatase, subunit A, domain 1"/>
    <property type="match status" value="1"/>
</dbReference>
<evidence type="ECO:0000256" key="4">
    <source>
        <dbReference type="ARBA" id="ARBA00022801"/>
    </source>
</evidence>
<name>A0ABQ6ACL0_9PROT</name>
<accession>A0ABQ6ACL0</accession>
<dbReference type="Pfam" id="PF00459">
    <property type="entry name" value="Inositol_P"/>
    <property type="match status" value="1"/>
</dbReference>
<evidence type="ECO:0000313" key="6">
    <source>
        <dbReference type="EMBL" id="GLR68347.1"/>
    </source>
</evidence>
<keyword evidence="5" id="KW-0460">Magnesium</keyword>
<evidence type="ECO:0000256" key="5">
    <source>
        <dbReference type="ARBA" id="ARBA00022842"/>
    </source>
</evidence>
<comment type="cofactor">
    <cofactor evidence="1">
        <name>Mg(2+)</name>
        <dbReference type="ChEBI" id="CHEBI:18420"/>
    </cofactor>
</comment>
<keyword evidence="4" id="KW-0378">Hydrolase</keyword>
<dbReference type="InterPro" id="IPR051090">
    <property type="entry name" value="Inositol_monoP_superfamily"/>
</dbReference>
<reference evidence="7" key="1">
    <citation type="journal article" date="2019" name="Int. J. Syst. Evol. Microbiol.">
        <title>The Global Catalogue of Microorganisms (GCM) 10K type strain sequencing project: providing services to taxonomists for standard genome sequencing and annotation.</title>
        <authorList>
            <consortium name="The Broad Institute Genomics Platform"/>
            <consortium name="The Broad Institute Genome Sequencing Center for Infectious Disease"/>
            <person name="Wu L."/>
            <person name="Ma J."/>
        </authorList>
    </citation>
    <scope>NUCLEOTIDE SEQUENCE [LARGE SCALE GENOMIC DNA]</scope>
    <source>
        <strain evidence="7">NBRC 112502</strain>
    </source>
</reference>
<dbReference type="PANTHER" id="PTHR43200:SF6">
    <property type="entry name" value="3'(2'),5'-BISPHOSPHATE NUCLEOTIDASE"/>
    <property type="match status" value="1"/>
</dbReference>
<dbReference type="SUPFAM" id="SSF56655">
    <property type="entry name" value="Carbohydrate phosphatase"/>
    <property type="match status" value="1"/>
</dbReference>
<gene>
    <name evidence="6" type="ORF">GCM10010909_30280</name>
</gene>
<dbReference type="InterPro" id="IPR020583">
    <property type="entry name" value="Inositol_monoP_metal-BS"/>
</dbReference>
<dbReference type="EMBL" id="BSOS01000088">
    <property type="protein sequence ID" value="GLR68347.1"/>
    <property type="molecule type" value="Genomic_DNA"/>
</dbReference>